<evidence type="ECO:0000256" key="5">
    <source>
        <dbReference type="ARBA" id="ARBA00023136"/>
    </source>
</evidence>
<accession>A0ABD6T8Y1</accession>
<evidence type="ECO:0000256" key="4">
    <source>
        <dbReference type="ARBA" id="ARBA00022989"/>
    </source>
</evidence>
<dbReference type="PANTHER" id="PTHR31566:SF0">
    <property type="entry name" value="CYTOCHROME C BIOGENESIS PROTEIN CCS1, CHLOROPLASTIC"/>
    <property type="match status" value="1"/>
</dbReference>
<evidence type="ECO:0000256" key="6">
    <source>
        <dbReference type="SAM" id="Phobius"/>
    </source>
</evidence>
<dbReference type="RefSeq" id="WP_098802951.1">
    <property type="nucleotide sequence ID" value="NZ_NUTL01000035.1"/>
</dbReference>
<feature type="transmembrane region" description="Helical" evidence="6">
    <location>
        <begin position="466"/>
        <end position="488"/>
    </location>
</feature>
<protein>
    <submittedName>
        <fullName evidence="8">Cytochrome C biogenesis protein</fullName>
    </submittedName>
</protein>
<evidence type="ECO:0000256" key="2">
    <source>
        <dbReference type="ARBA" id="ARBA00022692"/>
    </source>
</evidence>
<evidence type="ECO:0000313" key="8">
    <source>
        <dbReference type="EMBL" id="PHF01055.1"/>
    </source>
</evidence>
<feature type="transmembrane region" description="Helical" evidence="6">
    <location>
        <begin position="214"/>
        <end position="232"/>
    </location>
</feature>
<dbReference type="Pfam" id="PF05140">
    <property type="entry name" value="ResB"/>
    <property type="match status" value="2"/>
</dbReference>
<evidence type="ECO:0000256" key="1">
    <source>
        <dbReference type="ARBA" id="ARBA00004141"/>
    </source>
</evidence>
<evidence type="ECO:0000259" key="7">
    <source>
        <dbReference type="Pfam" id="PF05140"/>
    </source>
</evidence>
<feature type="transmembrane region" description="Helical" evidence="6">
    <location>
        <begin position="124"/>
        <end position="146"/>
    </location>
</feature>
<keyword evidence="4 6" id="KW-1133">Transmembrane helix</keyword>
<feature type="transmembrane region" description="Helical" evidence="6">
    <location>
        <begin position="67"/>
        <end position="85"/>
    </location>
</feature>
<dbReference type="GO" id="GO:0017004">
    <property type="term" value="P:cytochrome complex assembly"/>
    <property type="evidence" value="ECO:0007669"/>
    <property type="project" value="UniProtKB-KW"/>
</dbReference>
<organism evidence="8 9">
    <name type="scientific">Bacillus pseudomycoides</name>
    <dbReference type="NCBI Taxonomy" id="64104"/>
    <lineage>
        <taxon>Bacteria</taxon>
        <taxon>Bacillati</taxon>
        <taxon>Bacillota</taxon>
        <taxon>Bacilli</taxon>
        <taxon>Bacillales</taxon>
        <taxon>Bacillaceae</taxon>
        <taxon>Bacillus</taxon>
        <taxon>Bacillus cereus group</taxon>
    </lineage>
</organism>
<reference evidence="8 9" key="1">
    <citation type="submission" date="2017-09" db="EMBL/GenBank/DDBJ databases">
        <title>Large-scale bioinformatics analysis of Bacillus genomes uncovers conserved roles of natural products in bacterial physiology.</title>
        <authorList>
            <consortium name="Agbiome Team Llc"/>
            <person name="Bleich R.M."/>
            <person name="Grubbs K.J."/>
            <person name="Santa Maria K.C."/>
            <person name="Allen S.E."/>
            <person name="Farag S."/>
            <person name="Shank E.A."/>
            <person name="Bowers A."/>
        </authorList>
    </citation>
    <scope>NUCLEOTIDE SEQUENCE [LARGE SCALE GENOMIC DNA]</scope>
    <source>
        <strain evidence="8 9">AFS037265</strain>
    </source>
</reference>
<comment type="caution">
    <text evidence="8">The sequence shown here is derived from an EMBL/GenBank/DDBJ whole genome shotgun (WGS) entry which is preliminary data.</text>
</comment>
<dbReference type="InterPro" id="IPR023494">
    <property type="entry name" value="Cyt_c_bgen_Ccs1/CcsB/ResB"/>
</dbReference>
<gene>
    <name evidence="8" type="ORF">COF81_09075</name>
</gene>
<evidence type="ECO:0000313" key="9">
    <source>
        <dbReference type="Proteomes" id="UP000221918"/>
    </source>
</evidence>
<keyword evidence="5 6" id="KW-0472">Membrane</keyword>
<feature type="domain" description="ResB-like" evidence="7">
    <location>
        <begin position="436"/>
        <end position="519"/>
    </location>
</feature>
<feature type="domain" description="ResB-like" evidence="7">
    <location>
        <begin position="65"/>
        <end position="426"/>
    </location>
</feature>
<dbReference type="GO" id="GO:0016020">
    <property type="term" value="C:membrane"/>
    <property type="evidence" value="ECO:0007669"/>
    <property type="project" value="UniProtKB-SubCell"/>
</dbReference>
<comment type="subcellular location">
    <subcellularLocation>
        <location evidence="1">Membrane</location>
        <topology evidence="1">Multi-pass membrane protein</topology>
    </subcellularLocation>
</comment>
<proteinExistence type="predicted"/>
<dbReference type="AlphaFoldDB" id="A0ABD6T8Y1"/>
<sequence length="541" mass="62551">MLEQIKCECGHVNPIGTIFCEACGKPFENKEDTRLLDMRYEGSARRSLIHTRTIVDKVWSFFSSVKVGVWLIVITLLASAVGTIFPQEMYIPPGVTPSEYYEQEYGFLGQLYYQLGFNKLYSSWWYIILIASIGVSLVICSLDRVIPLYKALKKQGVKRHPSFLKRQRLYGTGSPKEGDLEQIQANLKKKNYNVRVEGENILAEKGRFSRWGPYVNHIGLIIFLFGAMLRFLPSMYVDEALWLRDGETKEIPGTDGKYYLKNEKFIKEVYDKSKDDKVFNDAIERVGDKMIAKNYQTNAVLYKAVEENIAGQKPKLEKVKESKIKVNEPLKFDQFALYQLDFKENEFGSMSFSLQKKDNQQKWKPIKVNLENPKETYDLGDGYSIKLLSYFPDFYFDENGQPNTKTKIPNNPAFVFKMFTPETPEGEVSFVGIQQNIEPEGNNQYKMTFAGVEMRNATGLIVRKDLTLWILGIGGFIFMVGVIQGMYWNHRRIWIQRVKDEWCIAGHTNKNWFGLRKDIEKVLEGTTIPQPYDKVNDQKIS</sequence>
<keyword evidence="3" id="KW-0201">Cytochrome c-type biogenesis</keyword>
<dbReference type="EMBL" id="NUTL01000035">
    <property type="protein sequence ID" value="PHF01055.1"/>
    <property type="molecule type" value="Genomic_DNA"/>
</dbReference>
<keyword evidence="2 6" id="KW-0812">Transmembrane</keyword>
<dbReference type="Proteomes" id="UP000221918">
    <property type="component" value="Unassembled WGS sequence"/>
</dbReference>
<evidence type="ECO:0000256" key="3">
    <source>
        <dbReference type="ARBA" id="ARBA00022748"/>
    </source>
</evidence>
<dbReference type="PANTHER" id="PTHR31566">
    <property type="entry name" value="CYTOCHROME C BIOGENESIS PROTEIN CCS1, CHLOROPLASTIC"/>
    <property type="match status" value="1"/>
</dbReference>
<name>A0ABD6T8Y1_9BACI</name>
<dbReference type="InterPro" id="IPR007816">
    <property type="entry name" value="ResB-like_domain"/>
</dbReference>